<proteinExistence type="predicted"/>
<feature type="compositionally biased region" description="Basic and acidic residues" evidence="1">
    <location>
        <begin position="173"/>
        <end position="183"/>
    </location>
</feature>
<accession>A0A5J5DFV5</accession>
<name>A0A5J5DFV5_9PERO</name>
<keyword evidence="3" id="KW-1185">Reference proteome</keyword>
<reference evidence="2 3" key="1">
    <citation type="submission" date="2019-08" db="EMBL/GenBank/DDBJ databases">
        <title>A chromosome-level genome assembly, high-density linkage maps, and genome scans reveal the genomic architecture of hybrid incompatibilities underlying speciation via character displacement in darters (Percidae: Etheostominae).</title>
        <authorList>
            <person name="Moran R.L."/>
            <person name="Catchen J.M."/>
            <person name="Fuller R.C."/>
        </authorList>
    </citation>
    <scope>NUCLEOTIDE SEQUENCE [LARGE SCALE GENOMIC DNA]</scope>
    <source>
        <strain evidence="2">EspeVRDwgs_2016</strain>
        <tissue evidence="2">Muscle</tissue>
    </source>
</reference>
<dbReference type="Gene3D" id="3.10.10.10">
    <property type="entry name" value="HIV Type 1 Reverse Transcriptase, subunit A, domain 1"/>
    <property type="match status" value="1"/>
</dbReference>
<comment type="caution">
    <text evidence="2">The sequence shown here is derived from an EMBL/GenBank/DDBJ whole genome shotgun (WGS) entry which is preliminary data.</text>
</comment>
<dbReference type="EMBL" id="VOFY01000005">
    <property type="protein sequence ID" value="KAA8592129.1"/>
    <property type="molecule type" value="Genomic_DNA"/>
</dbReference>
<dbReference type="InterPro" id="IPR043502">
    <property type="entry name" value="DNA/RNA_pol_sf"/>
</dbReference>
<evidence type="ECO:0000313" key="2">
    <source>
        <dbReference type="EMBL" id="KAA8592129.1"/>
    </source>
</evidence>
<protein>
    <submittedName>
        <fullName evidence="2">Uncharacterized protein</fullName>
    </submittedName>
</protein>
<organism evidence="2 3">
    <name type="scientific">Etheostoma spectabile</name>
    <name type="common">orangethroat darter</name>
    <dbReference type="NCBI Taxonomy" id="54343"/>
    <lineage>
        <taxon>Eukaryota</taxon>
        <taxon>Metazoa</taxon>
        <taxon>Chordata</taxon>
        <taxon>Craniata</taxon>
        <taxon>Vertebrata</taxon>
        <taxon>Euteleostomi</taxon>
        <taxon>Actinopterygii</taxon>
        <taxon>Neopterygii</taxon>
        <taxon>Teleostei</taxon>
        <taxon>Neoteleostei</taxon>
        <taxon>Acanthomorphata</taxon>
        <taxon>Eupercaria</taxon>
        <taxon>Perciformes</taxon>
        <taxon>Percoidei</taxon>
        <taxon>Percidae</taxon>
        <taxon>Etheostomatinae</taxon>
        <taxon>Etheostoma</taxon>
    </lineage>
</organism>
<dbReference type="AlphaFoldDB" id="A0A5J5DFV5"/>
<dbReference type="SUPFAM" id="SSF56672">
    <property type="entry name" value="DNA/RNA polymerases"/>
    <property type="match status" value="1"/>
</dbReference>
<gene>
    <name evidence="2" type="ORF">FQN60_017584</name>
</gene>
<evidence type="ECO:0000313" key="3">
    <source>
        <dbReference type="Proteomes" id="UP000327493"/>
    </source>
</evidence>
<evidence type="ECO:0000256" key="1">
    <source>
        <dbReference type="SAM" id="MobiDB-lite"/>
    </source>
</evidence>
<dbReference type="Gene3D" id="3.30.70.270">
    <property type="match status" value="1"/>
</dbReference>
<dbReference type="Proteomes" id="UP000327493">
    <property type="component" value="Chromosome 5"/>
</dbReference>
<sequence>MMEVNLKRPNPFAVFDSRQLGSYSAISQHEESRMRTTCITPFGKCAFHRLLSGITSAPKIFQRKIAETLASLEGTEIFMDEAGVRADPNKIVVNSGTPTVRATERRQRVDVGNCTVRGIQELKDYTSHSSVLDFYDANKPTIVFTDARGPPPCPGGIQTYTHLFDRSQSSRTADGRENQDHLAHPAGQSETKLA</sequence>
<dbReference type="InterPro" id="IPR043128">
    <property type="entry name" value="Rev_trsase/Diguanyl_cyclase"/>
</dbReference>
<feature type="region of interest" description="Disordered" evidence="1">
    <location>
        <begin position="168"/>
        <end position="194"/>
    </location>
</feature>